<organism evidence="3 4">
    <name type="scientific">Parasedimentitalea psychrophila</name>
    <dbReference type="NCBI Taxonomy" id="2997337"/>
    <lineage>
        <taxon>Bacteria</taxon>
        <taxon>Pseudomonadati</taxon>
        <taxon>Pseudomonadota</taxon>
        <taxon>Alphaproteobacteria</taxon>
        <taxon>Rhodobacterales</taxon>
        <taxon>Paracoccaceae</taxon>
        <taxon>Parasedimentitalea</taxon>
    </lineage>
</organism>
<dbReference type="CDD" id="cd06558">
    <property type="entry name" value="crotonase-like"/>
    <property type="match status" value="1"/>
</dbReference>
<dbReference type="AlphaFoldDB" id="A0A9Y2P3Y7"/>
<dbReference type="Proteomes" id="UP001238334">
    <property type="component" value="Chromosome"/>
</dbReference>
<dbReference type="NCBIfam" id="NF006107">
    <property type="entry name" value="PRK08258.1"/>
    <property type="match status" value="1"/>
</dbReference>
<evidence type="ECO:0000256" key="2">
    <source>
        <dbReference type="RuleBase" id="RU003707"/>
    </source>
</evidence>
<dbReference type="PANTHER" id="PTHR43459:SF1">
    <property type="entry name" value="EG:BACN32G11.4 PROTEIN"/>
    <property type="match status" value="1"/>
</dbReference>
<keyword evidence="4" id="KW-1185">Reference proteome</keyword>
<dbReference type="Gene3D" id="3.90.226.10">
    <property type="entry name" value="2-enoyl-CoA Hydratase, Chain A, domain 1"/>
    <property type="match status" value="1"/>
</dbReference>
<name>A0A9Y2P3Y7_9RHOB</name>
<gene>
    <name evidence="3" type="ORF">QPJ95_19880</name>
</gene>
<comment type="similarity">
    <text evidence="1 2">Belongs to the enoyl-CoA hydratase/isomerase family.</text>
</comment>
<dbReference type="InterPro" id="IPR001753">
    <property type="entry name" value="Enoyl-CoA_hydra/iso"/>
</dbReference>
<protein>
    <submittedName>
        <fullName evidence="3">Enoyl-CoA hydratase family protein</fullName>
    </submittedName>
</protein>
<evidence type="ECO:0000256" key="1">
    <source>
        <dbReference type="ARBA" id="ARBA00005254"/>
    </source>
</evidence>
<sequence>MTRMTEFEPKHFEMQVKDQIAVIRLNRPDRKNPLTFESYAELRDTFRAMVYAEDVDVVVFGSNGGNFCSGGDVHEIIGPLVKMDMKELLAFTRMTGDLVKAMITCGKPIIAAVDGICVGAGAIVAMAADLRLATPEAKCAFLFTRVGLAGCDMGACAMLPRIIGQGRAAELLYTGRSFGAEEGHISGFWNAIHGADDLETAAIKMASRLAAGPTFAHGITKTQLNQEWNMGLEQAIESEAQAQAICMQTRDFERAYHAFVGKEKPEFEGN</sequence>
<dbReference type="InterPro" id="IPR014748">
    <property type="entry name" value="Enoyl-CoA_hydra_C"/>
</dbReference>
<evidence type="ECO:0000313" key="4">
    <source>
        <dbReference type="Proteomes" id="UP001238334"/>
    </source>
</evidence>
<dbReference type="Gene3D" id="1.10.12.10">
    <property type="entry name" value="Lyase 2-enoyl-coa Hydratase, Chain A, domain 2"/>
    <property type="match status" value="1"/>
</dbReference>
<evidence type="ECO:0000313" key="3">
    <source>
        <dbReference type="EMBL" id="WIY24749.1"/>
    </source>
</evidence>
<dbReference type="GO" id="GO:0003824">
    <property type="term" value="F:catalytic activity"/>
    <property type="evidence" value="ECO:0007669"/>
    <property type="project" value="InterPro"/>
</dbReference>
<dbReference type="PANTHER" id="PTHR43459">
    <property type="entry name" value="ENOYL-COA HYDRATASE"/>
    <property type="match status" value="1"/>
</dbReference>
<dbReference type="InterPro" id="IPR018376">
    <property type="entry name" value="Enoyl-CoA_hyd/isom_CS"/>
</dbReference>
<dbReference type="KEGG" id="ppso:QPJ95_19880"/>
<dbReference type="EMBL" id="CP127247">
    <property type="protein sequence ID" value="WIY24749.1"/>
    <property type="molecule type" value="Genomic_DNA"/>
</dbReference>
<dbReference type="SUPFAM" id="SSF52096">
    <property type="entry name" value="ClpP/crotonase"/>
    <property type="match status" value="1"/>
</dbReference>
<dbReference type="RefSeq" id="WP_270920373.1">
    <property type="nucleotide sequence ID" value="NZ_JAPMUE010000027.1"/>
</dbReference>
<dbReference type="Pfam" id="PF00378">
    <property type="entry name" value="ECH_1"/>
    <property type="match status" value="1"/>
</dbReference>
<proteinExistence type="inferred from homology"/>
<dbReference type="InterPro" id="IPR029045">
    <property type="entry name" value="ClpP/crotonase-like_dom_sf"/>
</dbReference>
<accession>A0A9Y2P3Y7</accession>
<reference evidence="3 4" key="1">
    <citation type="submission" date="2023-06" db="EMBL/GenBank/DDBJ databases">
        <title>Parasedimentitalea psychrophila sp. nov., a psychrophilic bacterium isolated from deep-sea sediment.</title>
        <authorList>
            <person name="Li A."/>
        </authorList>
    </citation>
    <scope>NUCLEOTIDE SEQUENCE [LARGE SCALE GENOMIC DNA]</scope>
    <source>
        <strain evidence="3 4">QS115</strain>
    </source>
</reference>
<dbReference type="PROSITE" id="PS00166">
    <property type="entry name" value="ENOYL_COA_HYDRATASE"/>
    <property type="match status" value="1"/>
</dbReference>